<gene>
    <name evidence="5" type="ORF">D9C73_019806</name>
</gene>
<protein>
    <submittedName>
        <fullName evidence="5">C-X-C motif chemokine 10</fullName>
    </submittedName>
</protein>
<dbReference type="Proteomes" id="UP000298787">
    <property type="component" value="Chromosome 17"/>
</dbReference>
<dbReference type="InterPro" id="IPR001811">
    <property type="entry name" value="Chemokine_IL8-like_dom"/>
</dbReference>
<dbReference type="GO" id="GO:0005615">
    <property type="term" value="C:extracellular space"/>
    <property type="evidence" value="ECO:0007669"/>
    <property type="project" value="UniProtKB-KW"/>
</dbReference>
<dbReference type="OrthoDB" id="9948647at2759"/>
<evidence type="ECO:0000313" key="5">
    <source>
        <dbReference type="EMBL" id="TKS85536.1"/>
    </source>
</evidence>
<accession>A0A4U5VC77</accession>
<evidence type="ECO:0000259" key="4">
    <source>
        <dbReference type="Pfam" id="PF00048"/>
    </source>
</evidence>
<feature type="signal peptide" evidence="3">
    <location>
        <begin position="1"/>
        <end position="28"/>
    </location>
</feature>
<feature type="domain" description="Chemokine interleukin-8-like" evidence="4">
    <location>
        <begin position="34"/>
        <end position="91"/>
    </location>
</feature>
<dbReference type="AlphaFoldDB" id="A0A4U5VC77"/>
<dbReference type="GO" id="GO:0006955">
    <property type="term" value="P:immune response"/>
    <property type="evidence" value="ECO:0007669"/>
    <property type="project" value="InterPro"/>
</dbReference>
<evidence type="ECO:0000256" key="2">
    <source>
        <dbReference type="SAM" id="MobiDB-lite"/>
    </source>
</evidence>
<evidence type="ECO:0000313" key="6">
    <source>
        <dbReference type="Proteomes" id="UP000298787"/>
    </source>
</evidence>
<dbReference type="SUPFAM" id="SSF54117">
    <property type="entry name" value="Interleukin 8-like chemokines"/>
    <property type="match status" value="1"/>
</dbReference>
<evidence type="ECO:0000256" key="3">
    <source>
        <dbReference type="SAM" id="SignalP"/>
    </source>
</evidence>
<evidence type="ECO:0000256" key="1">
    <source>
        <dbReference type="ARBA" id="ARBA00022514"/>
    </source>
</evidence>
<organism evidence="5 6">
    <name type="scientific">Collichthys lucidus</name>
    <name type="common">Big head croaker</name>
    <name type="synonym">Sciaena lucida</name>
    <dbReference type="NCBI Taxonomy" id="240159"/>
    <lineage>
        <taxon>Eukaryota</taxon>
        <taxon>Metazoa</taxon>
        <taxon>Chordata</taxon>
        <taxon>Craniata</taxon>
        <taxon>Vertebrata</taxon>
        <taxon>Euteleostomi</taxon>
        <taxon>Actinopterygii</taxon>
        <taxon>Neopterygii</taxon>
        <taxon>Teleostei</taxon>
        <taxon>Neoteleostei</taxon>
        <taxon>Acanthomorphata</taxon>
        <taxon>Eupercaria</taxon>
        <taxon>Sciaenidae</taxon>
        <taxon>Collichthys</taxon>
    </lineage>
</organism>
<keyword evidence="1" id="KW-0202">Cytokine</keyword>
<dbReference type="GO" id="GO:0008009">
    <property type="term" value="F:chemokine activity"/>
    <property type="evidence" value="ECO:0007669"/>
    <property type="project" value="InterPro"/>
</dbReference>
<feature type="chain" id="PRO_5020666268" evidence="3">
    <location>
        <begin position="29"/>
        <end position="140"/>
    </location>
</feature>
<sequence>MKLYLQSVGQLAFLSLCYVLIIVSHSDSTFVPGRCLCPEVQQGVRGQLKDFTVHQVSARCHKVTVIVILKSNNSQVCLDPEGRMGKQLTRCWNRAKKMGRDVKLCLGRRRGKGGQRRRQKSRNQSRSRGQSRNTALTPKS</sequence>
<dbReference type="InterPro" id="IPR036048">
    <property type="entry name" value="Interleukin_8-like_sf"/>
</dbReference>
<keyword evidence="6" id="KW-1185">Reference proteome</keyword>
<dbReference type="Gene3D" id="2.40.50.40">
    <property type="match status" value="1"/>
</dbReference>
<reference evidence="5 6" key="1">
    <citation type="submission" date="2019-01" db="EMBL/GenBank/DDBJ databases">
        <title>Genome Assembly of Collichthys lucidus.</title>
        <authorList>
            <person name="Cai M."/>
            <person name="Xiao S."/>
        </authorList>
    </citation>
    <scope>NUCLEOTIDE SEQUENCE [LARGE SCALE GENOMIC DNA]</scope>
    <source>
        <strain evidence="5">JT15FE1705JMU</strain>
        <tissue evidence="5">Muscle</tissue>
    </source>
</reference>
<dbReference type="Pfam" id="PF00048">
    <property type="entry name" value="IL8"/>
    <property type="match status" value="1"/>
</dbReference>
<dbReference type="EMBL" id="CM014094">
    <property type="protein sequence ID" value="TKS85536.1"/>
    <property type="molecule type" value="Genomic_DNA"/>
</dbReference>
<dbReference type="STRING" id="240159.A0A4U5VC77"/>
<name>A0A4U5VC77_COLLU</name>
<feature type="compositionally biased region" description="Basic residues" evidence="2">
    <location>
        <begin position="106"/>
        <end position="125"/>
    </location>
</feature>
<proteinExistence type="predicted"/>
<keyword evidence="3" id="KW-0732">Signal</keyword>
<feature type="region of interest" description="Disordered" evidence="2">
    <location>
        <begin position="106"/>
        <end position="140"/>
    </location>
</feature>